<gene>
    <name evidence="2" type="ORF">ILYODFUR_006966</name>
</gene>
<feature type="compositionally biased region" description="Acidic residues" evidence="1">
    <location>
        <begin position="120"/>
        <end position="136"/>
    </location>
</feature>
<dbReference type="EMBL" id="JAHRIQ010035193">
    <property type="protein sequence ID" value="MEQ2232041.1"/>
    <property type="molecule type" value="Genomic_DNA"/>
</dbReference>
<evidence type="ECO:0000256" key="1">
    <source>
        <dbReference type="SAM" id="MobiDB-lite"/>
    </source>
</evidence>
<sequence>MHELGNKADSDSDSEVSKDIPVYELKPERGKGRSRVLHRNLLLPCDQLPLETSLQHQSKKRTATRSAEGSGTHSEEDDDDDDDDDNDADEYYPVSRHLSTHPNSPHPEDTPGPPAHQDTQLEEVLQETEPEADQPLEGDIGQVEDIAAEAF</sequence>
<evidence type="ECO:0000313" key="3">
    <source>
        <dbReference type="Proteomes" id="UP001482620"/>
    </source>
</evidence>
<feature type="compositionally biased region" description="Acidic residues" evidence="1">
    <location>
        <begin position="75"/>
        <end position="90"/>
    </location>
</feature>
<proteinExistence type="predicted"/>
<dbReference type="Proteomes" id="UP001482620">
    <property type="component" value="Unassembled WGS sequence"/>
</dbReference>
<reference evidence="2 3" key="1">
    <citation type="submission" date="2021-06" db="EMBL/GenBank/DDBJ databases">
        <authorList>
            <person name="Palmer J.M."/>
        </authorList>
    </citation>
    <scope>NUCLEOTIDE SEQUENCE [LARGE SCALE GENOMIC DNA]</scope>
    <source>
        <strain evidence="3">if_2019</strain>
        <tissue evidence="2">Muscle</tissue>
    </source>
</reference>
<comment type="caution">
    <text evidence="2">The sequence shown here is derived from an EMBL/GenBank/DDBJ whole genome shotgun (WGS) entry which is preliminary data.</text>
</comment>
<keyword evidence="3" id="KW-1185">Reference proteome</keyword>
<evidence type="ECO:0000313" key="2">
    <source>
        <dbReference type="EMBL" id="MEQ2232041.1"/>
    </source>
</evidence>
<feature type="region of interest" description="Disordered" evidence="1">
    <location>
        <begin position="1"/>
        <end position="151"/>
    </location>
</feature>
<name>A0ABV0TJ45_9TELE</name>
<organism evidence="2 3">
    <name type="scientific">Ilyodon furcidens</name>
    <name type="common">goldbreast splitfin</name>
    <dbReference type="NCBI Taxonomy" id="33524"/>
    <lineage>
        <taxon>Eukaryota</taxon>
        <taxon>Metazoa</taxon>
        <taxon>Chordata</taxon>
        <taxon>Craniata</taxon>
        <taxon>Vertebrata</taxon>
        <taxon>Euteleostomi</taxon>
        <taxon>Actinopterygii</taxon>
        <taxon>Neopterygii</taxon>
        <taxon>Teleostei</taxon>
        <taxon>Neoteleostei</taxon>
        <taxon>Acanthomorphata</taxon>
        <taxon>Ovalentaria</taxon>
        <taxon>Atherinomorphae</taxon>
        <taxon>Cyprinodontiformes</taxon>
        <taxon>Goodeidae</taxon>
        <taxon>Ilyodon</taxon>
    </lineage>
</organism>
<feature type="compositionally biased region" description="Basic and acidic residues" evidence="1">
    <location>
        <begin position="1"/>
        <end position="18"/>
    </location>
</feature>
<accession>A0ABV0TJ45</accession>
<protein>
    <submittedName>
        <fullName evidence="2">Uncharacterized protein</fullName>
    </submittedName>
</protein>